<sequence>MVNYNKSEIFCCGLSVTEILQLVDRVGFKLGTLPVRYLGVPLITGKLTYKDLRPLIEKITNKLTSWTAEYLTFAGGLQLIASVIHGISTFCAKGEKVNWTAICLPKQGGLGLKSLVQWNKVCMLRFIWLLFSTAGSIWVAWVCEYLLKGKSFWAINMPSDATWGWRKLLNLRAPARKLIQHIPGDGKDIDIWHDNWHPSGPLIEVYGQRIVRDASIPPDAKLSVVISGNYWCWPPAPSPQLVQIQIELFDKLDPDKLYPKEGAMDSVIWIPSASGKFKTGATWNWIRERQGKQQWHKLIWFLDTILKHSFISWLAVLNRLTTKAHQKQWTHDLDDTCVLCKNESKTNVHMFFKCSFSKGIWQELSHMTDIPLMDSWQGLLAWLGGKVRRKSLHCTVIKLSWNAAVYHI</sequence>
<dbReference type="Pfam" id="PF13966">
    <property type="entry name" value="zf-RVT"/>
    <property type="match status" value="1"/>
</dbReference>
<dbReference type="PANTHER" id="PTHR33116">
    <property type="entry name" value="REVERSE TRANSCRIPTASE ZINC-BINDING DOMAIN-CONTAINING PROTEIN-RELATED-RELATED"/>
    <property type="match status" value="1"/>
</dbReference>
<keyword evidence="1" id="KW-1133">Transmembrane helix</keyword>
<proteinExistence type="predicted"/>
<evidence type="ECO:0000256" key="1">
    <source>
        <dbReference type="SAM" id="Phobius"/>
    </source>
</evidence>
<dbReference type="Proteomes" id="UP001054252">
    <property type="component" value="Unassembled WGS sequence"/>
</dbReference>
<dbReference type="PANTHER" id="PTHR33116:SF76">
    <property type="entry name" value="DUF4283 DOMAIN-CONTAINING PROTEIN"/>
    <property type="match status" value="1"/>
</dbReference>
<comment type="caution">
    <text evidence="3">The sequence shown here is derived from an EMBL/GenBank/DDBJ whole genome shotgun (WGS) entry which is preliminary data.</text>
</comment>
<evidence type="ECO:0000259" key="2">
    <source>
        <dbReference type="Pfam" id="PF13966"/>
    </source>
</evidence>
<keyword evidence="1" id="KW-0472">Membrane</keyword>
<evidence type="ECO:0000313" key="3">
    <source>
        <dbReference type="EMBL" id="GKV01156.1"/>
    </source>
</evidence>
<reference evidence="3 4" key="1">
    <citation type="journal article" date="2021" name="Commun. Biol.">
        <title>The genome of Shorea leprosula (Dipterocarpaceae) highlights the ecological relevance of drought in aseasonal tropical rainforests.</title>
        <authorList>
            <person name="Ng K.K.S."/>
            <person name="Kobayashi M.J."/>
            <person name="Fawcett J.A."/>
            <person name="Hatakeyama M."/>
            <person name="Paape T."/>
            <person name="Ng C.H."/>
            <person name="Ang C.C."/>
            <person name="Tnah L.H."/>
            <person name="Lee C.T."/>
            <person name="Nishiyama T."/>
            <person name="Sese J."/>
            <person name="O'Brien M.J."/>
            <person name="Copetti D."/>
            <person name="Mohd Noor M.I."/>
            <person name="Ong R.C."/>
            <person name="Putra M."/>
            <person name="Sireger I.Z."/>
            <person name="Indrioko S."/>
            <person name="Kosugi Y."/>
            <person name="Izuno A."/>
            <person name="Isagi Y."/>
            <person name="Lee S.L."/>
            <person name="Shimizu K.K."/>
        </authorList>
    </citation>
    <scope>NUCLEOTIDE SEQUENCE [LARGE SCALE GENOMIC DNA]</scope>
    <source>
        <strain evidence="3">214</strain>
    </source>
</reference>
<evidence type="ECO:0000313" key="4">
    <source>
        <dbReference type="Proteomes" id="UP001054252"/>
    </source>
</evidence>
<dbReference type="AlphaFoldDB" id="A0AAV5IRC0"/>
<accession>A0AAV5IRC0</accession>
<keyword evidence="4" id="KW-1185">Reference proteome</keyword>
<keyword evidence="1" id="KW-0812">Transmembrane</keyword>
<dbReference type="InterPro" id="IPR026960">
    <property type="entry name" value="RVT-Znf"/>
</dbReference>
<gene>
    <name evidence="3" type="ORF">SLEP1_g13733</name>
</gene>
<dbReference type="EMBL" id="BPVZ01000016">
    <property type="protein sequence ID" value="GKV01156.1"/>
    <property type="molecule type" value="Genomic_DNA"/>
</dbReference>
<feature type="domain" description="Reverse transcriptase zinc-binding" evidence="2">
    <location>
        <begin position="277"/>
        <end position="361"/>
    </location>
</feature>
<organism evidence="3 4">
    <name type="scientific">Rubroshorea leprosula</name>
    <dbReference type="NCBI Taxonomy" id="152421"/>
    <lineage>
        <taxon>Eukaryota</taxon>
        <taxon>Viridiplantae</taxon>
        <taxon>Streptophyta</taxon>
        <taxon>Embryophyta</taxon>
        <taxon>Tracheophyta</taxon>
        <taxon>Spermatophyta</taxon>
        <taxon>Magnoliopsida</taxon>
        <taxon>eudicotyledons</taxon>
        <taxon>Gunneridae</taxon>
        <taxon>Pentapetalae</taxon>
        <taxon>rosids</taxon>
        <taxon>malvids</taxon>
        <taxon>Malvales</taxon>
        <taxon>Dipterocarpaceae</taxon>
        <taxon>Rubroshorea</taxon>
    </lineage>
</organism>
<feature type="transmembrane region" description="Helical" evidence="1">
    <location>
        <begin position="126"/>
        <end position="147"/>
    </location>
</feature>
<protein>
    <recommendedName>
        <fullName evidence="2">Reverse transcriptase zinc-binding domain-containing protein</fullName>
    </recommendedName>
</protein>
<name>A0AAV5IRC0_9ROSI</name>